<evidence type="ECO:0000313" key="3">
    <source>
        <dbReference type="EMBL" id="QFQ11888.1"/>
    </source>
</evidence>
<keyword evidence="2" id="KW-0560">Oxidoreductase</keyword>
<dbReference type="Gene3D" id="3.40.50.720">
    <property type="entry name" value="NAD(P)-binding Rossmann-like Domain"/>
    <property type="match status" value="1"/>
</dbReference>
<accession>A0A5P8E4Q2</accession>
<dbReference type="GO" id="GO:0016020">
    <property type="term" value="C:membrane"/>
    <property type="evidence" value="ECO:0007669"/>
    <property type="project" value="TreeGrafter"/>
</dbReference>
<evidence type="ECO:0000256" key="1">
    <source>
        <dbReference type="ARBA" id="ARBA00006484"/>
    </source>
</evidence>
<dbReference type="PANTHER" id="PTHR44196:SF3">
    <property type="entry name" value="SHORT CHAIN DEHYDROGENASE FAMILY PROTEIN"/>
    <property type="match status" value="1"/>
</dbReference>
<reference evidence="3 4" key="1">
    <citation type="submission" date="2018-11" db="EMBL/GenBank/DDBJ databases">
        <authorList>
            <person name="Na S.W."/>
            <person name="Baik M."/>
        </authorList>
    </citation>
    <scope>NUCLEOTIDE SEQUENCE [LARGE SCALE GENOMIC DNA]</scope>
    <source>
        <strain evidence="3 4">E39</strain>
    </source>
</reference>
<evidence type="ECO:0000256" key="2">
    <source>
        <dbReference type="ARBA" id="ARBA00023002"/>
    </source>
</evidence>
<dbReference type="EMBL" id="CP033459">
    <property type="protein sequence ID" value="QFQ11888.1"/>
    <property type="molecule type" value="Genomic_DNA"/>
</dbReference>
<proteinExistence type="inferred from homology"/>
<evidence type="ECO:0000313" key="4">
    <source>
        <dbReference type="Proteomes" id="UP000249375"/>
    </source>
</evidence>
<dbReference type="Pfam" id="PF00106">
    <property type="entry name" value="adh_short"/>
    <property type="match status" value="1"/>
</dbReference>
<dbReference type="SUPFAM" id="SSF51735">
    <property type="entry name" value="NAD(P)-binding Rossmann-fold domains"/>
    <property type="match status" value="1"/>
</dbReference>
<dbReference type="InterPro" id="IPR002347">
    <property type="entry name" value="SDR_fam"/>
</dbReference>
<dbReference type="OrthoDB" id="822355at2"/>
<gene>
    <name evidence="3" type="ORF">C7Y71_001970</name>
</gene>
<name>A0A5P8E4Q2_9BACT</name>
<protein>
    <submittedName>
        <fullName evidence="3">SDR family NAD(P)-dependent oxidoreductase</fullName>
    </submittedName>
</protein>
<sequence length="237" mass="26344">MNIVIIGATSGIGKALFEKYANENNRIGIIGRRAHLLDELYQKYPSKTIPAKADITKLEEIEQAICTLHETLGHIDVAIACAGTGEINATLDYAVERPTIDTNVVGWTFVIDMLYHIFERQGCGYLVAITSAGGLRGEPMAPAYSATKAYQINYMEALRKKAFKNGGHIIVTDIRPGLVDTAMAKGEGLFWVMPVEKVANQIITAIRKKKSKAYVTKRWHILAIINKILPYCLYKRM</sequence>
<dbReference type="GO" id="GO:0016491">
    <property type="term" value="F:oxidoreductase activity"/>
    <property type="evidence" value="ECO:0007669"/>
    <property type="project" value="UniProtKB-KW"/>
</dbReference>
<organism evidence="3 4">
    <name type="scientific">Pseudoprevotella muciniphila</name>
    <dbReference type="NCBI Taxonomy" id="2133944"/>
    <lineage>
        <taxon>Bacteria</taxon>
        <taxon>Pseudomonadati</taxon>
        <taxon>Bacteroidota</taxon>
        <taxon>Bacteroidia</taxon>
        <taxon>Bacteroidales</taxon>
        <taxon>Prevotellaceae</taxon>
        <taxon>Pseudoprevotella</taxon>
    </lineage>
</organism>
<dbReference type="AlphaFoldDB" id="A0A5P8E4Q2"/>
<dbReference type="PRINTS" id="PR00081">
    <property type="entry name" value="GDHRDH"/>
</dbReference>
<dbReference type="KEGG" id="alq:C7Y71_001970"/>
<dbReference type="Proteomes" id="UP000249375">
    <property type="component" value="Chromosome"/>
</dbReference>
<dbReference type="InterPro" id="IPR036291">
    <property type="entry name" value="NAD(P)-bd_dom_sf"/>
</dbReference>
<keyword evidence="4" id="KW-1185">Reference proteome</keyword>
<dbReference type="PANTHER" id="PTHR44196">
    <property type="entry name" value="DEHYDROGENASE/REDUCTASE SDR FAMILY MEMBER 7B"/>
    <property type="match status" value="1"/>
</dbReference>
<comment type="similarity">
    <text evidence="1">Belongs to the short-chain dehydrogenases/reductases (SDR) family.</text>
</comment>
<dbReference type="RefSeq" id="WP_111897737.1">
    <property type="nucleotide sequence ID" value="NZ_CP033459.1"/>
</dbReference>